<keyword evidence="3 4" id="KW-0315">Glutamine amidotransferase</keyword>
<dbReference type="CDD" id="cd01750">
    <property type="entry name" value="GATase1_CobQ"/>
    <property type="match status" value="1"/>
</dbReference>
<dbReference type="InterPro" id="IPR011698">
    <property type="entry name" value="GATase_3"/>
</dbReference>
<dbReference type="SUPFAM" id="SSF52317">
    <property type="entry name" value="Class I glutamine amidotransferase-like"/>
    <property type="match status" value="1"/>
</dbReference>
<accession>A0A8X8I901</accession>
<comment type="similarity">
    <text evidence="4">Belongs to the CobB/CobQ family. CobQ subfamily.</text>
</comment>
<dbReference type="GO" id="GO:0003824">
    <property type="term" value="F:catalytic activity"/>
    <property type="evidence" value="ECO:0007669"/>
    <property type="project" value="InterPro"/>
</dbReference>
<evidence type="ECO:0000259" key="5">
    <source>
        <dbReference type="Pfam" id="PF01656"/>
    </source>
</evidence>
<organism evidence="7 8">
    <name type="scientific">Caldalkalibacillus thermarum (strain TA2.A1)</name>
    <dbReference type="NCBI Taxonomy" id="986075"/>
    <lineage>
        <taxon>Bacteria</taxon>
        <taxon>Bacillati</taxon>
        <taxon>Bacillota</taxon>
        <taxon>Bacilli</taxon>
        <taxon>Bacillales</taxon>
        <taxon>Bacillaceae</taxon>
        <taxon>Caldalkalibacillus</taxon>
    </lineage>
</organism>
<sequence length="547" mass="60348">MASRSKNLSRGTALPLMFQGTGSDVGKSVLVTAFCRLFARQGYRTAPFKSQNMALNSYVTVDGKEIGRAQGVQAEAAGVTATTDMNPILIKPSREAEAQIVVHGRPFKNMKAGEYRSSFFEQGLAVIQEAYARLARQFERIVIEGAGSPAEINLNDRELVNMRVARMADAPVILVADIERGGVFANLVGTLQLLEPEDRERVIGVIINKFRGDLSLLKPGLDWFEGYTGKPVLGVLPYIHGLWIEAEDSVVLNRFKPDHKRDNVLDIAVVKLPMISNFTDLDPFMAETDCQVRYVTAARELGQPDLIILPGSKNTIEDLLFVKKSGLANRIKQLAGEGKSVVFGICGGYQMLGRSIADPDHVETDLQEAEGLGLLPLVTRLARSKTTVRSRGRLTFGRQTFPVSGYEIHMGQSQVFAQQGHVSPLIQVEHRSGCTGKDGEGQKEILAQAASCRSAPWTDGLITADGAVMGTYFHGIFHNDAFRWALLDHLRLKKGWAPLSERVSYLSLREQAFDVLADEVKKHVQVERIEALMKSYHTRRNGQCKQA</sequence>
<dbReference type="Proteomes" id="UP000825179">
    <property type="component" value="Chromosome"/>
</dbReference>
<evidence type="ECO:0000256" key="1">
    <source>
        <dbReference type="ARBA" id="ARBA00004953"/>
    </source>
</evidence>
<dbReference type="HAMAP" id="MF_00028">
    <property type="entry name" value="CobQ"/>
    <property type="match status" value="1"/>
</dbReference>
<dbReference type="Gene3D" id="3.40.50.880">
    <property type="match status" value="1"/>
</dbReference>
<dbReference type="Gene3D" id="3.40.50.300">
    <property type="entry name" value="P-loop containing nucleotide triphosphate hydrolases"/>
    <property type="match status" value="1"/>
</dbReference>
<dbReference type="RefSeq" id="WP_222822792.1">
    <property type="nucleotide sequence ID" value="NZ_CP082237.1"/>
</dbReference>
<dbReference type="KEGG" id="cthu:HUR95_16745"/>
<evidence type="ECO:0000256" key="3">
    <source>
        <dbReference type="ARBA" id="ARBA00022962"/>
    </source>
</evidence>
<dbReference type="PANTHER" id="PTHR21343">
    <property type="entry name" value="DETHIOBIOTIN SYNTHETASE"/>
    <property type="match status" value="1"/>
</dbReference>
<keyword evidence="8" id="KW-1185">Reference proteome</keyword>
<dbReference type="EMBL" id="CP082237">
    <property type="protein sequence ID" value="QZT33829.1"/>
    <property type="molecule type" value="Genomic_DNA"/>
</dbReference>
<evidence type="ECO:0000256" key="4">
    <source>
        <dbReference type="HAMAP-Rule" id="MF_00028"/>
    </source>
</evidence>
<evidence type="ECO:0000256" key="2">
    <source>
        <dbReference type="ARBA" id="ARBA00022573"/>
    </source>
</evidence>
<dbReference type="NCBIfam" id="TIGR00313">
    <property type="entry name" value="cobQ"/>
    <property type="match status" value="1"/>
</dbReference>
<dbReference type="GO" id="GO:0009236">
    <property type="term" value="P:cobalamin biosynthetic process"/>
    <property type="evidence" value="ECO:0007669"/>
    <property type="project" value="UniProtKB-UniRule"/>
</dbReference>
<evidence type="ECO:0000259" key="6">
    <source>
        <dbReference type="Pfam" id="PF07685"/>
    </source>
</evidence>
<dbReference type="GO" id="GO:0015420">
    <property type="term" value="F:ABC-type vitamin B12 transporter activity"/>
    <property type="evidence" value="ECO:0007669"/>
    <property type="project" value="UniProtKB-UniRule"/>
</dbReference>
<dbReference type="Pfam" id="PF07685">
    <property type="entry name" value="GATase_3"/>
    <property type="match status" value="1"/>
</dbReference>
<feature type="domain" description="CobB/CobQ-like glutamine amidotransferase" evidence="6">
    <location>
        <begin position="266"/>
        <end position="481"/>
    </location>
</feature>
<name>A0A8X8I901_CALTT</name>
<feature type="active site" description="Nucleophile" evidence="4">
    <location>
        <position position="346"/>
    </location>
</feature>
<feature type="domain" description="CobQ/CobB/MinD/ParA nucleotide binding" evidence="5">
    <location>
        <begin position="16"/>
        <end position="242"/>
    </location>
</feature>
<dbReference type="InterPro" id="IPR047045">
    <property type="entry name" value="CobQ_N"/>
</dbReference>
<feature type="active site" evidence="4">
    <location>
        <position position="474"/>
    </location>
</feature>
<reference evidence="7 8" key="1">
    <citation type="journal article" date="2020" name="Extremophiles">
        <title>Genomic analysis of Caldalkalibacillus thermarum TA2.A1 reveals aerobic alkaliphilic metabolism and evolutionary hallmarks linking alkaliphilic bacteria and plant life.</title>
        <authorList>
            <person name="de Jong S.I."/>
            <person name="van den Broek M.A."/>
            <person name="Merkel A.Y."/>
            <person name="de la Torre Cortes P."/>
            <person name="Kalamorz F."/>
            <person name="Cook G.M."/>
            <person name="van Loosdrecht M.C.M."/>
            <person name="McMillan D.G.G."/>
        </authorList>
    </citation>
    <scope>NUCLEOTIDE SEQUENCE [LARGE SCALE GENOMIC DNA]</scope>
    <source>
        <strain evidence="7 8">TA2.A1</strain>
    </source>
</reference>
<dbReference type="InterPro" id="IPR027417">
    <property type="entry name" value="P-loop_NTPase"/>
</dbReference>
<dbReference type="InterPro" id="IPR004459">
    <property type="entry name" value="CobQ_synth"/>
</dbReference>
<evidence type="ECO:0000313" key="7">
    <source>
        <dbReference type="EMBL" id="QZT33829.1"/>
    </source>
</evidence>
<dbReference type="SUPFAM" id="SSF52540">
    <property type="entry name" value="P-loop containing nucleoside triphosphate hydrolases"/>
    <property type="match status" value="1"/>
</dbReference>
<keyword evidence="2 4" id="KW-0169">Cobalamin biosynthesis</keyword>
<dbReference type="PANTHER" id="PTHR21343:SF1">
    <property type="entry name" value="COBYRIC ACID SYNTHASE"/>
    <property type="match status" value="1"/>
</dbReference>
<gene>
    <name evidence="4" type="primary">cobQ</name>
    <name evidence="7" type="ORF">HUR95_16745</name>
</gene>
<dbReference type="NCBIfam" id="NF001989">
    <property type="entry name" value="PRK00784.1"/>
    <property type="match status" value="1"/>
</dbReference>
<comment type="function">
    <text evidence="4">Catalyzes amidations at positions B, D, E, and G on adenosylcobyrinic A,C-diamide. NH(2) groups are provided by glutamine, and one molecule of ATP is hydrogenolyzed for each amidation.</text>
</comment>
<comment type="pathway">
    <text evidence="1 4">Cofactor biosynthesis; adenosylcobalamin biosynthesis.</text>
</comment>
<evidence type="ECO:0000313" key="8">
    <source>
        <dbReference type="Proteomes" id="UP000825179"/>
    </source>
</evidence>
<dbReference type="Pfam" id="PF01656">
    <property type="entry name" value="CbiA"/>
    <property type="match status" value="1"/>
</dbReference>
<protein>
    <recommendedName>
        <fullName evidence="4">Cobyric acid synthase</fullName>
    </recommendedName>
</protein>
<dbReference type="AlphaFoldDB" id="A0A8X8I901"/>
<dbReference type="InterPro" id="IPR002586">
    <property type="entry name" value="CobQ/CobB/MinD/ParA_Nub-bd_dom"/>
</dbReference>
<dbReference type="InterPro" id="IPR029062">
    <property type="entry name" value="Class_I_gatase-like"/>
</dbReference>
<dbReference type="PROSITE" id="PS51274">
    <property type="entry name" value="GATASE_COBBQ"/>
    <property type="match status" value="1"/>
</dbReference>
<dbReference type="CDD" id="cd05389">
    <property type="entry name" value="CobQ_N"/>
    <property type="match status" value="1"/>
</dbReference>
<proteinExistence type="inferred from homology"/>
<dbReference type="InterPro" id="IPR033949">
    <property type="entry name" value="CobQ_GATase1"/>
</dbReference>